<name>A0A409WCV8_9AGAR</name>
<organism evidence="1 2">
    <name type="scientific">Panaeolus cyanescens</name>
    <dbReference type="NCBI Taxonomy" id="181874"/>
    <lineage>
        <taxon>Eukaryota</taxon>
        <taxon>Fungi</taxon>
        <taxon>Dikarya</taxon>
        <taxon>Basidiomycota</taxon>
        <taxon>Agaricomycotina</taxon>
        <taxon>Agaricomycetes</taxon>
        <taxon>Agaricomycetidae</taxon>
        <taxon>Agaricales</taxon>
        <taxon>Agaricineae</taxon>
        <taxon>Galeropsidaceae</taxon>
        <taxon>Panaeolus</taxon>
    </lineage>
</organism>
<dbReference type="InterPro" id="IPR011333">
    <property type="entry name" value="SKP1/BTB/POZ_sf"/>
</dbReference>
<dbReference type="OrthoDB" id="2985972at2759"/>
<evidence type="ECO:0008006" key="3">
    <source>
        <dbReference type="Google" id="ProtNLM"/>
    </source>
</evidence>
<evidence type="ECO:0000313" key="1">
    <source>
        <dbReference type="EMBL" id="PPQ76333.1"/>
    </source>
</evidence>
<protein>
    <recommendedName>
        <fullName evidence="3">BTB domain-containing protein</fullName>
    </recommendedName>
</protein>
<proteinExistence type="predicted"/>
<evidence type="ECO:0000313" key="2">
    <source>
        <dbReference type="Proteomes" id="UP000284842"/>
    </source>
</evidence>
<dbReference type="SUPFAM" id="SSF54695">
    <property type="entry name" value="POZ domain"/>
    <property type="match status" value="1"/>
</dbReference>
<dbReference type="Gene3D" id="3.30.710.10">
    <property type="entry name" value="Potassium Channel Kv1.1, Chain A"/>
    <property type="match status" value="1"/>
</dbReference>
<accession>A0A409WCV8</accession>
<dbReference type="InParanoid" id="A0A409WCV8"/>
<sequence>MSAQQHVFPSSAIEPTEPFLMQAKDQRFWLTKNHLDRFSETFHSMFRSPHIGSPEEGTVGNPLFLDGIDPGDFEPLVRWLTFGANPPRDFPYTTGQLLGMLRLVDMWSMKEAKDFCYAGLATLNPDPFFHLRVMTSFRDWDRLRPHVIQAVKLPVNDWPLRQPPVYEPLMILAIRLSEVRRHAAAAPYHIPCHQSCTNHALCTSSWENDWRINITAQVFHPTLPLPLDQCYNVMVNVSLNANPCRMLALSEMQVDGDFDIEHDLVTAAVKGIEKNFNT</sequence>
<reference evidence="1 2" key="1">
    <citation type="journal article" date="2018" name="Evol. Lett.">
        <title>Horizontal gene cluster transfer increased hallucinogenic mushroom diversity.</title>
        <authorList>
            <person name="Reynolds H.T."/>
            <person name="Vijayakumar V."/>
            <person name="Gluck-Thaler E."/>
            <person name="Korotkin H.B."/>
            <person name="Matheny P.B."/>
            <person name="Slot J.C."/>
        </authorList>
    </citation>
    <scope>NUCLEOTIDE SEQUENCE [LARGE SCALE GENOMIC DNA]</scope>
    <source>
        <strain evidence="1 2">2629</strain>
    </source>
</reference>
<dbReference type="EMBL" id="NHTK01005584">
    <property type="protein sequence ID" value="PPQ76333.1"/>
    <property type="molecule type" value="Genomic_DNA"/>
</dbReference>
<keyword evidence="2" id="KW-1185">Reference proteome</keyword>
<comment type="caution">
    <text evidence="1">The sequence shown here is derived from an EMBL/GenBank/DDBJ whole genome shotgun (WGS) entry which is preliminary data.</text>
</comment>
<dbReference type="AlphaFoldDB" id="A0A409WCV8"/>
<gene>
    <name evidence="1" type="ORF">CVT24_008499</name>
</gene>
<dbReference type="Proteomes" id="UP000284842">
    <property type="component" value="Unassembled WGS sequence"/>
</dbReference>